<protein>
    <recommendedName>
        <fullName evidence="3">HTH psq-type domain-containing protein</fullName>
    </recommendedName>
</protein>
<sequence length="110" mass="12539">MIAAIEEVKGGSSVNGTAKKYKLPEATLRRYAEKYSEEDHLKTVHLLPSNLQLDLLKHYLACLNSLLLFPRQKKTRKKLPSLYITSTPVKDALEGKEAEKKIKEEKKKES</sequence>
<evidence type="ECO:0008006" key="3">
    <source>
        <dbReference type="Google" id="ProtNLM"/>
    </source>
</evidence>
<dbReference type="AlphaFoldDB" id="A0A9P0L8X5"/>
<dbReference type="EMBL" id="CAKOFQ010007050">
    <property type="protein sequence ID" value="CAH1988761.1"/>
    <property type="molecule type" value="Genomic_DNA"/>
</dbReference>
<evidence type="ECO:0000313" key="2">
    <source>
        <dbReference type="Proteomes" id="UP001152888"/>
    </source>
</evidence>
<organism evidence="1 2">
    <name type="scientific">Acanthoscelides obtectus</name>
    <name type="common">Bean weevil</name>
    <name type="synonym">Bruchus obtectus</name>
    <dbReference type="NCBI Taxonomy" id="200917"/>
    <lineage>
        <taxon>Eukaryota</taxon>
        <taxon>Metazoa</taxon>
        <taxon>Ecdysozoa</taxon>
        <taxon>Arthropoda</taxon>
        <taxon>Hexapoda</taxon>
        <taxon>Insecta</taxon>
        <taxon>Pterygota</taxon>
        <taxon>Neoptera</taxon>
        <taxon>Endopterygota</taxon>
        <taxon>Coleoptera</taxon>
        <taxon>Polyphaga</taxon>
        <taxon>Cucujiformia</taxon>
        <taxon>Chrysomeloidea</taxon>
        <taxon>Chrysomelidae</taxon>
        <taxon>Bruchinae</taxon>
        <taxon>Bruchini</taxon>
        <taxon>Acanthoscelides</taxon>
    </lineage>
</organism>
<keyword evidence="2" id="KW-1185">Reference proteome</keyword>
<comment type="caution">
    <text evidence="1">The sequence shown here is derived from an EMBL/GenBank/DDBJ whole genome shotgun (WGS) entry which is preliminary data.</text>
</comment>
<reference evidence="1" key="1">
    <citation type="submission" date="2022-03" db="EMBL/GenBank/DDBJ databases">
        <authorList>
            <person name="Sayadi A."/>
        </authorList>
    </citation>
    <scope>NUCLEOTIDE SEQUENCE</scope>
</reference>
<gene>
    <name evidence="1" type="ORF">ACAOBT_LOCUS18639</name>
</gene>
<proteinExistence type="predicted"/>
<name>A0A9P0L8X5_ACAOB</name>
<evidence type="ECO:0000313" key="1">
    <source>
        <dbReference type="EMBL" id="CAH1988761.1"/>
    </source>
</evidence>
<accession>A0A9P0L8X5</accession>
<dbReference type="Proteomes" id="UP001152888">
    <property type="component" value="Unassembled WGS sequence"/>
</dbReference>